<evidence type="ECO:0000256" key="2">
    <source>
        <dbReference type="ARBA" id="ARBA00006143"/>
    </source>
</evidence>
<dbReference type="GO" id="GO:0017004">
    <property type="term" value="P:cytochrome complex assembly"/>
    <property type="evidence" value="ECO:0007669"/>
    <property type="project" value="InterPro"/>
</dbReference>
<dbReference type="RefSeq" id="WP_002563924.1">
    <property type="nucleotide sequence ID" value="NZ_FNSH01000001.1"/>
</dbReference>
<feature type="transmembrane region" description="Helical" evidence="8">
    <location>
        <begin position="84"/>
        <end position="106"/>
    </location>
</feature>
<dbReference type="PANTHER" id="PTHR31272:SF4">
    <property type="entry name" value="CYTOCHROME C-TYPE BIOGENESIS PROTEIN HI_1454-RELATED"/>
    <property type="match status" value="1"/>
</dbReference>
<organism evidence="10 11">
    <name type="scientific">Atopobium minutum</name>
    <dbReference type="NCBI Taxonomy" id="1381"/>
    <lineage>
        <taxon>Bacteria</taxon>
        <taxon>Bacillati</taxon>
        <taxon>Actinomycetota</taxon>
        <taxon>Coriobacteriia</taxon>
        <taxon>Coriobacteriales</taxon>
        <taxon>Atopobiaceae</taxon>
        <taxon>Atopobium</taxon>
    </lineage>
</organism>
<evidence type="ECO:0000256" key="3">
    <source>
        <dbReference type="ARBA" id="ARBA00022475"/>
    </source>
</evidence>
<feature type="region of interest" description="Disordered" evidence="7">
    <location>
        <begin position="230"/>
        <end position="263"/>
    </location>
</feature>
<feature type="compositionally biased region" description="Polar residues" evidence="7">
    <location>
        <begin position="246"/>
        <end position="263"/>
    </location>
</feature>
<feature type="transmembrane region" description="Helical" evidence="8">
    <location>
        <begin position="6"/>
        <end position="33"/>
    </location>
</feature>
<dbReference type="GO" id="GO:0016491">
    <property type="term" value="F:oxidoreductase activity"/>
    <property type="evidence" value="ECO:0007669"/>
    <property type="project" value="InterPro"/>
</dbReference>
<dbReference type="PROSITE" id="PS51352">
    <property type="entry name" value="THIOREDOXIN_2"/>
    <property type="match status" value="1"/>
</dbReference>
<dbReference type="InterPro" id="IPR003834">
    <property type="entry name" value="Cyt_c_assmbl_TM_dom"/>
</dbReference>
<dbReference type="AlphaFoldDB" id="A0AB38A7Z2"/>
<dbReference type="InterPro" id="IPR013740">
    <property type="entry name" value="Redoxin"/>
</dbReference>
<keyword evidence="4 8" id="KW-0812">Transmembrane</keyword>
<evidence type="ECO:0000256" key="4">
    <source>
        <dbReference type="ARBA" id="ARBA00022692"/>
    </source>
</evidence>
<proteinExistence type="inferred from homology"/>
<evidence type="ECO:0000256" key="5">
    <source>
        <dbReference type="ARBA" id="ARBA00022989"/>
    </source>
</evidence>
<name>A0AB38A7Z2_9ACTN</name>
<protein>
    <submittedName>
        <fullName evidence="10">Cytochrome c-type biogenesis protein</fullName>
    </submittedName>
</protein>
<feature type="transmembrane region" description="Helical" evidence="8">
    <location>
        <begin position="157"/>
        <end position="181"/>
    </location>
</feature>
<feature type="compositionally biased region" description="Low complexity" evidence="7">
    <location>
        <begin position="230"/>
        <end position="242"/>
    </location>
</feature>
<gene>
    <name evidence="10" type="ORF">SAMN04489746_1412</name>
</gene>
<dbReference type="InterPro" id="IPR013766">
    <property type="entry name" value="Thioredoxin_domain"/>
</dbReference>
<dbReference type="CDD" id="cd02966">
    <property type="entry name" value="TlpA_like_family"/>
    <property type="match status" value="1"/>
</dbReference>
<sequence>MADIGMIASTLIAGVLSFFSPCILPVLPVYIGLLLTEDGKTALVVQRRIANTLAFIMGISISFFALGFGAGFLGGILANPLFSLSLGFVICLFGLHLAGVLVIPALDTEKRMDMQHIDARHAGGAFLLGLAFSFGWTPCIGPILASVLAFAAQQGNAVWGGLLLVVYALGLSLPFALLALGSSVLMEKVRQLNKYSELLKKIGGVCIALVGAWLLVSQATGLGMSLKNTNSSASSTQSSQTEQRSDATNQQGDAMNDDTTMPATDSWKQTALKTLDNKTLTLASLKGKPAYVKMWATWCPACLNGLDEFSRLAAEHEKKGDVTVTSVLSPEIGSELSEDQIVNWATKQKLTAPILMDSSGTLLKAFDIQAYPTSVFINSQGEVVDKRIGDVPTDELEKILSSLT</sequence>
<evidence type="ECO:0000256" key="8">
    <source>
        <dbReference type="SAM" id="Phobius"/>
    </source>
</evidence>
<dbReference type="SUPFAM" id="SSF52833">
    <property type="entry name" value="Thioredoxin-like"/>
    <property type="match status" value="1"/>
</dbReference>
<evidence type="ECO:0000256" key="6">
    <source>
        <dbReference type="ARBA" id="ARBA00023136"/>
    </source>
</evidence>
<dbReference type="PANTHER" id="PTHR31272">
    <property type="entry name" value="CYTOCHROME C-TYPE BIOGENESIS PROTEIN HI_1454-RELATED"/>
    <property type="match status" value="1"/>
</dbReference>
<comment type="caution">
    <text evidence="10">The sequence shown here is derived from an EMBL/GenBank/DDBJ whole genome shotgun (WGS) entry which is preliminary data.</text>
</comment>
<dbReference type="GO" id="GO:0005886">
    <property type="term" value="C:plasma membrane"/>
    <property type="evidence" value="ECO:0007669"/>
    <property type="project" value="UniProtKB-SubCell"/>
</dbReference>
<evidence type="ECO:0000259" key="9">
    <source>
        <dbReference type="PROSITE" id="PS51352"/>
    </source>
</evidence>
<dbReference type="Pfam" id="PF02683">
    <property type="entry name" value="DsbD_TM"/>
    <property type="match status" value="1"/>
</dbReference>
<dbReference type="InterPro" id="IPR036249">
    <property type="entry name" value="Thioredoxin-like_sf"/>
</dbReference>
<dbReference type="EMBL" id="FNSH01000001">
    <property type="protein sequence ID" value="SEC00140.1"/>
    <property type="molecule type" value="Genomic_DNA"/>
</dbReference>
<dbReference type="Pfam" id="PF08534">
    <property type="entry name" value="Redoxin"/>
    <property type="match status" value="1"/>
</dbReference>
<evidence type="ECO:0000313" key="10">
    <source>
        <dbReference type="EMBL" id="SEC00140.1"/>
    </source>
</evidence>
<accession>A0AB38A7Z2</accession>
<feature type="transmembrane region" description="Helical" evidence="8">
    <location>
        <begin position="202"/>
        <end position="226"/>
    </location>
</feature>
<feature type="transmembrane region" description="Helical" evidence="8">
    <location>
        <begin position="126"/>
        <end position="151"/>
    </location>
</feature>
<comment type="subcellular location">
    <subcellularLocation>
        <location evidence="1">Cell membrane</location>
        <topology evidence="1">Multi-pass membrane protein</topology>
    </subcellularLocation>
</comment>
<evidence type="ECO:0000256" key="1">
    <source>
        <dbReference type="ARBA" id="ARBA00004651"/>
    </source>
</evidence>
<dbReference type="Proteomes" id="UP000183687">
    <property type="component" value="Unassembled WGS sequence"/>
</dbReference>
<keyword evidence="5 8" id="KW-1133">Transmembrane helix</keyword>
<keyword evidence="3" id="KW-1003">Cell membrane</keyword>
<keyword evidence="6 8" id="KW-0472">Membrane</keyword>
<comment type="similarity">
    <text evidence="2">Belongs to the DsbD family.</text>
</comment>
<evidence type="ECO:0000313" key="11">
    <source>
        <dbReference type="Proteomes" id="UP000183687"/>
    </source>
</evidence>
<feature type="transmembrane region" description="Helical" evidence="8">
    <location>
        <begin position="53"/>
        <end position="78"/>
    </location>
</feature>
<dbReference type="InterPro" id="IPR051790">
    <property type="entry name" value="Cytochrome_c-biogenesis_DsbD"/>
</dbReference>
<reference evidence="10 11" key="1">
    <citation type="submission" date="2016-10" db="EMBL/GenBank/DDBJ databases">
        <authorList>
            <person name="Varghese N."/>
            <person name="Submissions S."/>
        </authorList>
    </citation>
    <scope>NUCLEOTIDE SEQUENCE [LARGE SCALE GENOMIC DNA]</scope>
    <source>
        <strain evidence="10 11">DSM 20586</strain>
    </source>
</reference>
<dbReference type="Gene3D" id="3.40.30.10">
    <property type="entry name" value="Glutaredoxin"/>
    <property type="match status" value="1"/>
</dbReference>
<feature type="domain" description="Thioredoxin" evidence="9">
    <location>
        <begin position="249"/>
        <end position="404"/>
    </location>
</feature>
<evidence type="ECO:0000256" key="7">
    <source>
        <dbReference type="SAM" id="MobiDB-lite"/>
    </source>
</evidence>